<evidence type="ECO:0000313" key="14">
    <source>
        <dbReference type="WBParaSite" id="SMUV_0000281301-mRNA-1"/>
    </source>
</evidence>
<dbReference type="Gene3D" id="3.40.50.2000">
    <property type="entry name" value="Glycogen Phosphorylase B"/>
    <property type="match status" value="1"/>
</dbReference>
<comment type="subcellular location">
    <subcellularLocation>
        <location evidence="1">Membrane</location>
        <topology evidence="1">Single-pass membrane protein</topology>
    </subcellularLocation>
</comment>
<dbReference type="GO" id="GO:0015020">
    <property type="term" value="F:glucuronosyltransferase activity"/>
    <property type="evidence" value="ECO:0007669"/>
    <property type="project" value="UniProtKB-EC"/>
</dbReference>
<evidence type="ECO:0000256" key="5">
    <source>
        <dbReference type="ARBA" id="ARBA00022679"/>
    </source>
</evidence>
<dbReference type="Proteomes" id="UP000046393">
    <property type="component" value="Unplaced"/>
</dbReference>
<dbReference type="PANTHER" id="PTHR48043:SF18">
    <property type="entry name" value="GLUCURONOSYLTRANSFERASE"/>
    <property type="match status" value="1"/>
</dbReference>
<dbReference type="InterPro" id="IPR002213">
    <property type="entry name" value="UDP_glucos_trans"/>
</dbReference>
<evidence type="ECO:0000256" key="3">
    <source>
        <dbReference type="ARBA" id="ARBA00012544"/>
    </source>
</evidence>
<name>A0A0N5AEY5_9BILA</name>
<dbReference type="Pfam" id="PF00201">
    <property type="entry name" value="UDPGT"/>
    <property type="match status" value="1"/>
</dbReference>
<dbReference type="STRING" id="451379.A0A0N5AEY5"/>
<dbReference type="FunFam" id="3.40.50.2000:FF:000118">
    <property type="entry name" value="UDP-glucuronosyltransferase"/>
    <property type="match status" value="1"/>
</dbReference>
<organism evidence="13 14">
    <name type="scientific">Syphacia muris</name>
    <dbReference type="NCBI Taxonomy" id="451379"/>
    <lineage>
        <taxon>Eukaryota</taxon>
        <taxon>Metazoa</taxon>
        <taxon>Ecdysozoa</taxon>
        <taxon>Nematoda</taxon>
        <taxon>Chromadorea</taxon>
        <taxon>Rhabditida</taxon>
        <taxon>Spirurina</taxon>
        <taxon>Oxyuridomorpha</taxon>
        <taxon>Oxyuroidea</taxon>
        <taxon>Oxyuridae</taxon>
        <taxon>Syphacia</taxon>
    </lineage>
</organism>
<evidence type="ECO:0000256" key="8">
    <source>
        <dbReference type="ARBA" id="ARBA00022989"/>
    </source>
</evidence>
<dbReference type="PANTHER" id="PTHR48043">
    <property type="entry name" value="EG:EG0003.4 PROTEIN-RELATED"/>
    <property type="match status" value="1"/>
</dbReference>
<dbReference type="SUPFAM" id="SSF53756">
    <property type="entry name" value="UDP-Glycosyltransferase/glycogen phosphorylase"/>
    <property type="match status" value="1"/>
</dbReference>
<feature type="transmembrane region" description="Helical" evidence="12">
    <location>
        <begin position="496"/>
        <end position="516"/>
    </location>
</feature>
<evidence type="ECO:0000313" key="13">
    <source>
        <dbReference type="Proteomes" id="UP000046393"/>
    </source>
</evidence>
<accession>A0A0N5AEY5</accession>
<dbReference type="CDD" id="cd03784">
    <property type="entry name" value="GT1_Gtf-like"/>
    <property type="match status" value="1"/>
</dbReference>
<dbReference type="AlphaFoldDB" id="A0A0N5AEY5"/>
<reference evidence="14" key="1">
    <citation type="submission" date="2017-02" db="UniProtKB">
        <authorList>
            <consortium name="WormBaseParasite"/>
        </authorList>
    </citation>
    <scope>IDENTIFICATION</scope>
</reference>
<keyword evidence="6 12" id="KW-0812">Transmembrane</keyword>
<evidence type="ECO:0000256" key="4">
    <source>
        <dbReference type="ARBA" id="ARBA00022676"/>
    </source>
</evidence>
<keyword evidence="4" id="KW-0328">Glycosyltransferase</keyword>
<protein>
    <recommendedName>
        <fullName evidence="3">glucuronosyltransferase</fullName>
        <ecNumber evidence="3">2.4.1.17</ecNumber>
    </recommendedName>
</protein>
<comment type="catalytic activity">
    <reaction evidence="11">
        <text>glucuronate acceptor + UDP-alpha-D-glucuronate = acceptor beta-D-glucuronoside + UDP + H(+)</text>
        <dbReference type="Rhea" id="RHEA:21032"/>
        <dbReference type="ChEBI" id="CHEBI:15378"/>
        <dbReference type="ChEBI" id="CHEBI:58052"/>
        <dbReference type="ChEBI" id="CHEBI:58223"/>
        <dbReference type="ChEBI" id="CHEBI:132367"/>
        <dbReference type="ChEBI" id="CHEBI:132368"/>
        <dbReference type="EC" id="2.4.1.17"/>
    </reaction>
</comment>
<keyword evidence="13" id="KW-1185">Reference proteome</keyword>
<proteinExistence type="inferred from homology"/>
<keyword evidence="8 12" id="KW-1133">Transmembrane helix</keyword>
<evidence type="ECO:0000256" key="1">
    <source>
        <dbReference type="ARBA" id="ARBA00004167"/>
    </source>
</evidence>
<evidence type="ECO:0000256" key="12">
    <source>
        <dbReference type="SAM" id="Phobius"/>
    </source>
</evidence>
<keyword evidence="10" id="KW-0325">Glycoprotein</keyword>
<evidence type="ECO:0000256" key="7">
    <source>
        <dbReference type="ARBA" id="ARBA00022729"/>
    </source>
</evidence>
<dbReference type="WBParaSite" id="SMUV_0000281301-mRNA-1">
    <property type="protein sequence ID" value="SMUV_0000281301-mRNA-1"/>
    <property type="gene ID" value="SMUV_0000281301"/>
</dbReference>
<keyword evidence="7" id="KW-0732">Signal</keyword>
<keyword evidence="9 12" id="KW-0472">Membrane</keyword>
<dbReference type="GO" id="GO:0016020">
    <property type="term" value="C:membrane"/>
    <property type="evidence" value="ECO:0007669"/>
    <property type="project" value="UniProtKB-SubCell"/>
</dbReference>
<dbReference type="EC" id="2.4.1.17" evidence="3"/>
<keyword evidence="5" id="KW-0808">Transferase</keyword>
<dbReference type="InterPro" id="IPR050271">
    <property type="entry name" value="UDP-glycosyltransferase"/>
</dbReference>
<evidence type="ECO:0000256" key="2">
    <source>
        <dbReference type="ARBA" id="ARBA00009995"/>
    </source>
</evidence>
<evidence type="ECO:0000256" key="6">
    <source>
        <dbReference type="ARBA" id="ARBA00022692"/>
    </source>
</evidence>
<evidence type="ECO:0000256" key="11">
    <source>
        <dbReference type="ARBA" id="ARBA00047475"/>
    </source>
</evidence>
<evidence type="ECO:0000256" key="10">
    <source>
        <dbReference type="ARBA" id="ARBA00023180"/>
    </source>
</evidence>
<sequence length="539" mass="62016">MYLLFVISLLLVQSTNALTILFFLIGTTQFERSIFEFMAQQLALRNHNTITVKPILIPEEPRLVKPKLHLVREKTLKNLLPKLVFFVIGSDVPWRKTYEYEAFQLPYYAAHNHSCYKMINSNLMDTLKKDNIDVAIVYSGNPCQLGILQTLQIPFIYFDLEGFTAETIIASKTPLNLNIPPSNCHFPPVKYLQRYINGICYLREYLTQSGIPWIGRLLSQRYKFMDYPITKQFREDYELRKKHGGNFPDVNKIKQNAELYFINTDRLLEYDYAYPPNVITVGGVHIDRVKPLFHPWNTTLSASEKGTIVVTLGTQADSSSMTAAQFHAIYGALKTLTSYRIYWRLGPKFQHPELPEDVPSHINFTAYFPQNDLLAHKRTMLLITNGGMMTILEAMAHGVPIVGLPLYGNNKYNLNKVVNKGFGVIVEKSNLSKSTLLKAIKEVLEVKKYRATAKELSKLWKDRIETPFDVALRYIEHVARNGGARFLKPPQRTLDYLQPLNLDFYAVLMAIVIAYLKTKTNKKVKMPKKLMNLYTLNIL</sequence>
<comment type="similarity">
    <text evidence="2">Belongs to the UDP-glycosyltransferase family.</text>
</comment>
<evidence type="ECO:0000256" key="9">
    <source>
        <dbReference type="ARBA" id="ARBA00023136"/>
    </source>
</evidence>